<feature type="binding site" evidence="3">
    <location>
        <position position="129"/>
    </location>
    <ligand>
        <name>5-phospho-alpha-D-ribose 1-diphosphate</name>
        <dbReference type="ChEBI" id="CHEBI:58017"/>
    </ligand>
</feature>
<feature type="binding site" evidence="3">
    <location>
        <position position="240"/>
    </location>
    <ligand>
        <name>Mg(2+)</name>
        <dbReference type="ChEBI" id="CHEBI:18420"/>
        <label>1</label>
    </ligand>
</feature>
<evidence type="ECO:0000256" key="1">
    <source>
        <dbReference type="ARBA" id="ARBA00022676"/>
    </source>
</evidence>
<dbReference type="InterPro" id="IPR036320">
    <property type="entry name" value="Glycosyl_Trfase_fam3_N_dom_sf"/>
</dbReference>
<feature type="binding site" evidence="3">
    <location>
        <position position="89"/>
    </location>
    <ligand>
        <name>anthranilate</name>
        <dbReference type="ChEBI" id="CHEBI:16567"/>
        <label>1</label>
    </ligand>
</feature>
<dbReference type="Gene3D" id="3.40.1030.10">
    <property type="entry name" value="Nucleoside phosphorylase/phosphoribosyltransferase catalytic domain"/>
    <property type="match status" value="1"/>
</dbReference>
<dbReference type="InterPro" id="IPR000312">
    <property type="entry name" value="Glycosyl_Trfase_fam3"/>
</dbReference>
<keyword evidence="2 3" id="KW-0808">Transferase</keyword>
<comment type="caution">
    <text evidence="3">Lacks conserved residue(s) required for the propagation of feature annotation.</text>
</comment>
<dbReference type="PANTHER" id="PTHR43285:SF2">
    <property type="entry name" value="ANTHRANILATE PHOSPHORIBOSYLTRANSFERASE"/>
    <property type="match status" value="1"/>
</dbReference>
<feature type="binding site" evidence="3">
    <location>
        <position position="97"/>
    </location>
    <ligand>
        <name>5-phospho-alpha-D-ribose 1-diphosphate</name>
        <dbReference type="ChEBI" id="CHEBI:58017"/>
    </ligand>
</feature>
<comment type="function">
    <text evidence="3">Catalyzes the transfer of the phosphoribosyl group of 5-phosphorylribose-1-pyrophosphate (PRPP) to anthranilate to yield N-(5'-phosphoribosyl)-anthranilate (PRA).</text>
</comment>
<comment type="pathway">
    <text evidence="3">Amino-acid biosynthesis; L-tryptophan biosynthesis; L-tryptophan from chorismate: step 2/5.</text>
</comment>
<sequence length="367" mass="39697">MSQTINREFGTIITRLIQKKNLTRNEAKQAFVCVLNNTVTDMHQGAFLAALTAKGETKEEVAGSWEAIYDLDTTKVKLNHEIKTVDNSGTGMDTFKTFNISTAASIIAAAGGIPMARHGARAITSVCGTVDMAEALGVDVECTADIVAKSIETVSLGLFNGMSPHIHPMALGRILSQIYFGSTLNIAASLANPALPSIGVRGVYSREMIRPVSDVMQEIGYQNAIVLHGSIEDSDKGMDEASVCGITHCAQIQENKKTNEFTIDPKKLGLAVKNHTELSPEQDIETESKRFAALINNQENSARKDAALLNAGLIFLAARKAKDVEDGIQQATKLLEAGTAFETLENWVKAQNTDPKKGLKKLHRLMQ</sequence>
<keyword evidence="3" id="KW-0028">Amino-acid biosynthesis</keyword>
<dbReference type="InterPro" id="IPR035902">
    <property type="entry name" value="Nuc_phospho_transferase"/>
</dbReference>
<evidence type="ECO:0000259" key="5">
    <source>
        <dbReference type="Pfam" id="PF02885"/>
    </source>
</evidence>
<evidence type="ECO:0000256" key="3">
    <source>
        <dbReference type="HAMAP-Rule" id="MF_00211"/>
    </source>
</evidence>
<dbReference type="Gene3D" id="1.20.970.10">
    <property type="entry name" value="Transferase, Pyrimidine Nucleoside Phosphorylase, Chain C"/>
    <property type="match status" value="1"/>
</dbReference>
<dbReference type="Pfam" id="PF02885">
    <property type="entry name" value="Glycos_trans_3N"/>
    <property type="match status" value="1"/>
</dbReference>
<keyword evidence="1 3" id="KW-0328">Glycosyltransferase</keyword>
<feature type="binding site" evidence="3">
    <location>
        <begin position="99"/>
        <end position="102"/>
    </location>
    <ligand>
        <name>5-phospho-alpha-D-ribose 1-diphosphate</name>
        <dbReference type="ChEBI" id="CHEBI:58017"/>
    </ligand>
</feature>
<dbReference type="KEGG" id="dto:TOL2_C05370"/>
<feature type="binding site" evidence="3">
    <location>
        <position position="239"/>
    </location>
    <ligand>
        <name>Mg(2+)</name>
        <dbReference type="ChEBI" id="CHEBI:18420"/>
        <label>2</label>
    </ligand>
</feature>
<comment type="subunit">
    <text evidence="3">Homodimer.</text>
</comment>
<dbReference type="GO" id="GO:0004048">
    <property type="term" value="F:anthranilate phosphoribosyltransferase activity"/>
    <property type="evidence" value="ECO:0007669"/>
    <property type="project" value="UniProtKB-UniRule"/>
</dbReference>
<dbReference type="SUPFAM" id="SSF47648">
    <property type="entry name" value="Nucleoside phosphorylase/phosphoribosyltransferase N-terminal domain"/>
    <property type="match status" value="1"/>
</dbReference>
<feature type="binding site" evidence="3">
    <location>
        <position position="89"/>
    </location>
    <ligand>
        <name>5-phospho-alpha-D-ribose 1-diphosphate</name>
        <dbReference type="ChEBI" id="CHEBI:58017"/>
    </ligand>
</feature>
<dbReference type="SUPFAM" id="SSF52418">
    <property type="entry name" value="Nucleoside phosphorylase/phosphoribosyltransferase catalytic domain"/>
    <property type="match status" value="1"/>
</dbReference>
<name>K0ND61_DESTT</name>
<dbReference type="OrthoDB" id="9806430at2"/>
<dbReference type="HAMAP" id="MF_00211">
    <property type="entry name" value="TrpD"/>
    <property type="match status" value="1"/>
</dbReference>
<dbReference type="EMBL" id="FO203503">
    <property type="protein sequence ID" value="CCK78705.1"/>
    <property type="molecule type" value="Genomic_DNA"/>
</dbReference>
<keyword evidence="3" id="KW-0479">Metal-binding</keyword>
<feature type="binding site" evidence="3">
    <location>
        <position position="240"/>
    </location>
    <ligand>
        <name>Mg(2+)</name>
        <dbReference type="ChEBI" id="CHEBI:18420"/>
        <label>2</label>
    </ligand>
</feature>
<dbReference type="AlphaFoldDB" id="K0ND61"/>
<comment type="cofactor">
    <cofactor evidence="3">
        <name>Mg(2+)</name>
        <dbReference type="ChEBI" id="CHEBI:18420"/>
    </cofactor>
    <text evidence="3">Binds 2 magnesium ions per monomer.</text>
</comment>
<evidence type="ECO:0000313" key="7">
    <source>
        <dbReference type="Proteomes" id="UP000007347"/>
    </source>
</evidence>
<reference evidence="6 7" key="1">
    <citation type="journal article" date="2013" name="Environ. Microbiol.">
        <title>Complete genome, catabolic sub-proteomes and key-metabolites of Desulfobacula toluolica Tol2, a marine, aromatic compound-degrading, sulfate-reducing bacterium.</title>
        <authorList>
            <person name="Wohlbrand L."/>
            <person name="Jacob J.H."/>
            <person name="Kube M."/>
            <person name="Mussmann M."/>
            <person name="Jarling R."/>
            <person name="Beck A."/>
            <person name="Amann R."/>
            <person name="Wilkes H."/>
            <person name="Reinhardt R."/>
            <person name="Rabus R."/>
        </authorList>
    </citation>
    <scope>NUCLEOTIDE SEQUENCE [LARGE SCALE GENOMIC DNA]</scope>
    <source>
        <strain evidence="7">DSM 7467 / Tol2</strain>
    </source>
</reference>
<comment type="similarity">
    <text evidence="3">Belongs to the anthranilate phosphoribosyltransferase family.</text>
</comment>
<keyword evidence="3" id="KW-0057">Aromatic amino acid biosynthesis</keyword>
<dbReference type="GO" id="GO:0000162">
    <property type="term" value="P:L-tryptophan biosynthetic process"/>
    <property type="evidence" value="ECO:0007669"/>
    <property type="project" value="UniProtKB-UniRule"/>
</dbReference>
<dbReference type="NCBIfam" id="TIGR01245">
    <property type="entry name" value="trpD"/>
    <property type="match status" value="1"/>
</dbReference>
<keyword evidence="3" id="KW-0460">Magnesium</keyword>
<comment type="catalytic activity">
    <reaction evidence="3">
        <text>N-(5-phospho-beta-D-ribosyl)anthranilate + diphosphate = 5-phospho-alpha-D-ribose 1-diphosphate + anthranilate</text>
        <dbReference type="Rhea" id="RHEA:11768"/>
        <dbReference type="ChEBI" id="CHEBI:16567"/>
        <dbReference type="ChEBI" id="CHEBI:18277"/>
        <dbReference type="ChEBI" id="CHEBI:33019"/>
        <dbReference type="ChEBI" id="CHEBI:58017"/>
        <dbReference type="EC" id="2.4.2.18"/>
    </reaction>
</comment>
<evidence type="ECO:0000259" key="4">
    <source>
        <dbReference type="Pfam" id="PF00591"/>
    </source>
</evidence>
<organism evidence="6 7">
    <name type="scientific">Desulfobacula toluolica (strain DSM 7467 / Tol2)</name>
    <dbReference type="NCBI Taxonomy" id="651182"/>
    <lineage>
        <taxon>Bacteria</taxon>
        <taxon>Pseudomonadati</taxon>
        <taxon>Thermodesulfobacteriota</taxon>
        <taxon>Desulfobacteria</taxon>
        <taxon>Desulfobacterales</taxon>
        <taxon>Desulfobacteraceae</taxon>
        <taxon>Desulfobacula</taxon>
    </lineage>
</organism>
<dbReference type="HOGENOM" id="CLU_034315_3_0_7"/>
<dbReference type="STRING" id="651182.TOL2_C05370"/>
<dbReference type="RefSeq" id="WP_014956061.1">
    <property type="nucleotide sequence ID" value="NC_018645.1"/>
</dbReference>
<keyword evidence="3" id="KW-0822">Tryptophan biosynthesis</keyword>
<evidence type="ECO:0000256" key="2">
    <source>
        <dbReference type="ARBA" id="ARBA00022679"/>
    </source>
</evidence>
<accession>K0ND61</accession>
<protein>
    <recommendedName>
        <fullName evidence="3">Anthranilate phosphoribosyltransferase</fullName>
        <ecNumber evidence="3">2.4.2.18</ecNumber>
    </recommendedName>
</protein>
<feature type="domain" description="Glycosyl transferase family 3 N-terminal" evidence="5">
    <location>
        <begin position="12"/>
        <end position="69"/>
    </location>
</feature>
<dbReference type="Pfam" id="PF00591">
    <property type="entry name" value="Glycos_transf_3"/>
    <property type="match status" value="1"/>
</dbReference>
<dbReference type="InterPro" id="IPR005940">
    <property type="entry name" value="Anthranilate_Pribosyl_Tfrase"/>
</dbReference>
<dbReference type="InterPro" id="IPR017459">
    <property type="entry name" value="Glycosyl_Trfase_fam3_N_dom"/>
</dbReference>
<dbReference type="GO" id="GO:0005829">
    <property type="term" value="C:cytosol"/>
    <property type="evidence" value="ECO:0007669"/>
    <property type="project" value="TreeGrafter"/>
</dbReference>
<dbReference type="PANTHER" id="PTHR43285">
    <property type="entry name" value="ANTHRANILATE PHOSPHORIBOSYLTRANSFERASE"/>
    <property type="match status" value="1"/>
</dbReference>
<proteinExistence type="inferred from homology"/>
<dbReference type="GO" id="GO:0000287">
    <property type="term" value="F:magnesium ion binding"/>
    <property type="evidence" value="ECO:0007669"/>
    <property type="project" value="UniProtKB-UniRule"/>
</dbReference>
<gene>
    <name evidence="3 6" type="primary">trpD</name>
    <name evidence="6" type="ordered locus">TOL2_C05370</name>
</gene>
<dbReference type="EC" id="2.4.2.18" evidence="3"/>
<dbReference type="PATRIC" id="fig|651182.5.peg.653"/>
<evidence type="ECO:0000313" key="6">
    <source>
        <dbReference type="EMBL" id="CCK78705.1"/>
    </source>
</evidence>
<feature type="domain" description="Glycosyl transferase family 3" evidence="4">
    <location>
        <begin position="83"/>
        <end position="340"/>
    </location>
</feature>
<dbReference type="Proteomes" id="UP000007347">
    <property type="component" value="Chromosome"/>
</dbReference>
<keyword evidence="7" id="KW-1185">Reference proteome</keyword>
<feature type="binding site" evidence="3">
    <location>
        <position position="101"/>
    </location>
    <ligand>
        <name>Mg(2+)</name>
        <dbReference type="ChEBI" id="CHEBI:18420"/>
        <label>1</label>
    </ligand>
</feature>